<dbReference type="AlphaFoldDB" id="A0A409YXJ7"/>
<evidence type="ECO:0000313" key="3">
    <source>
        <dbReference type="Proteomes" id="UP000284842"/>
    </source>
</evidence>
<proteinExistence type="predicted"/>
<comment type="caution">
    <text evidence="2">The sequence shown here is derived from an EMBL/GenBank/DDBJ whole genome shotgun (WGS) entry which is preliminary data.</text>
</comment>
<feature type="region of interest" description="Disordered" evidence="1">
    <location>
        <begin position="79"/>
        <end position="99"/>
    </location>
</feature>
<organism evidence="2 3">
    <name type="scientific">Panaeolus cyanescens</name>
    <dbReference type="NCBI Taxonomy" id="181874"/>
    <lineage>
        <taxon>Eukaryota</taxon>
        <taxon>Fungi</taxon>
        <taxon>Dikarya</taxon>
        <taxon>Basidiomycota</taxon>
        <taxon>Agaricomycotina</taxon>
        <taxon>Agaricomycetes</taxon>
        <taxon>Agaricomycetidae</taxon>
        <taxon>Agaricales</taxon>
        <taxon>Agaricineae</taxon>
        <taxon>Galeropsidaceae</taxon>
        <taxon>Panaeolus</taxon>
    </lineage>
</organism>
<name>A0A409YXJ7_9AGAR</name>
<evidence type="ECO:0000313" key="2">
    <source>
        <dbReference type="EMBL" id="PPR07698.1"/>
    </source>
</evidence>
<sequence>MPMASSSSGQLQPPASPPPPLLTLESLAEWVQSTFKAAEAHYSTLESSVQEIVLSSEACSSQTDLALQEIRDLLRGVLSPPSRDLPTNIQPTVDRQLVR</sequence>
<protein>
    <submittedName>
        <fullName evidence="2">Uncharacterized protein</fullName>
    </submittedName>
</protein>
<accession>A0A409YXJ7</accession>
<dbReference type="EMBL" id="NHTK01000358">
    <property type="protein sequence ID" value="PPR07698.1"/>
    <property type="molecule type" value="Genomic_DNA"/>
</dbReference>
<reference evidence="2 3" key="1">
    <citation type="journal article" date="2018" name="Evol. Lett.">
        <title>Horizontal gene cluster transfer increased hallucinogenic mushroom diversity.</title>
        <authorList>
            <person name="Reynolds H.T."/>
            <person name="Vijayakumar V."/>
            <person name="Gluck-Thaler E."/>
            <person name="Korotkin H.B."/>
            <person name="Matheny P.B."/>
            <person name="Slot J.C."/>
        </authorList>
    </citation>
    <scope>NUCLEOTIDE SEQUENCE [LARGE SCALE GENOMIC DNA]</scope>
    <source>
        <strain evidence="2 3">2629</strain>
    </source>
</reference>
<feature type="region of interest" description="Disordered" evidence="1">
    <location>
        <begin position="1"/>
        <end position="21"/>
    </location>
</feature>
<dbReference type="Proteomes" id="UP000284842">
    <property type="component" value="Unassembled WGS sequence"/>
</dbReference>
<dbReference type="InParanoid" id="A0A409YXJ7"/>
<keyword evidence="3" id="KW-1185">Reference proteome</keyword>
<feature type="compositionally biased region" description="Low complexity" evidence="1">
    <location>
        <begin position="1"/>
        <end position="13"/>
    </location>
</feature>
<evidence type="ECO:0000256" key="1">
    <source>
        <dbReference type="SAM" id="MobiDB-lite"/>
    </source>
</evidence>
<gene>
    <name evidence="2" type="ORF">CVT24_003192</name>
</gene>